<dbReference type="AlphaFoldDB" id="A0A1H2W6G2"/>
<dbReference type="PANTHER" id="PTHR43689:SF8">
    <property type="entry name" value="ALPHA_BETA-HYDROLASES SUPERFAMILY PROTEIN"/>
    <property type="match status" value="1"/>
</dbReference>
<dbReference type="InterPro" id="IPR000073">
    <property type="entry name" value="AB_hydrolase_1"/>
</dbReference>
<dbReference type="Proteomes" id="UP000199529">
    <property type="component" value="Unassembled WGS sequence"/>
</dbReference>
<dbReference type="STRING" id="418495.SAMN05216215_100566"/>
<feature type="domain" description="AB hydrolase-1" evidence="2">
    <location>
        <begin position="63"/>
        <end position="267"/>
    </location>
</feature>
<evidence type="ECO:0000313" key="4">
    <source>
        <dbReference type="Proteomes" id="UP000199529"/>
    </source>
</evidence>
<dbReference type="Pfam" id="PF00561">
    <property type="entry name" value="Abhydrolase_1"/>
    <property type="match status" value="1"/>
</dbReference>
<reference evidence="4" key="1">
    <citation type="submission" date="2016-10" db="EMBL/GenBank/DDBJ databases">
        <authorList>
            <person name="Varghese N."/>
            <person name="Submissions S."/>
        </authorList>
    </citation>
    <scope>NUCLEOTIDE SEQUENCE [LARGE SCALE GENOMIC DNA]</scope>
    <source>
        <strain evidence="4">CGMCC 4.3530</strain>
    </source>
</reference>
<dbReference type="EMBL" id="FNOK01000005">
    <property type="protein sequence ID" value="SDW76121.1"/>
    <property type="molecule type" value="Genomic_DNA"/>
</dbReference>
<feature type="region of interest" description="Disordered" evidence="1">
    <location>
        <begin position="299"/>
        <end position="321"/>
    </location>
</feature>
<evidence type="ECO:0000256" key="1">
    <source>
        <dbReference type="SAM" id="MobiDB-lite"/>
    </source>
</evidence>
<evidence type="ECO:0000313" key="3">
    <source>
        <dbReference type="EMBL" id="SDW76121.1"/>
    </source>
</evidence>
<evidence type="ECO:0000259" key="2">
    <source>
        <dbReference type="Pfam" id="PF00561"/>
    </source>
</evidence>
<dbReference type="RefSeq" id="WP_093262578.1">
    <property type="nucleotide sequence ID" value="NZ_FNOK01000005.1"/>
</dbReference>
<feature type="compositionally biased region" description="Basic and acidic residues" evidence="1">
    <location>
        <begin position="311"/>
        <end position="321"/>
    </location>
</feature>
<gene>
    <name evidence="3" type="ORF">SAMN05216215_100566</name>
</gene>
<accession>A0A1H2W6G2</accession>
<dbReference type="OrthoDB" id="5172953at2"/>
<organism evidence="3 4">
    <name type="scientific">Saccharopolyspora shandongensis</name>
    <dbReference type="NCBI Taxonomy" id="418495"/>
    <lineage>
        <taxon>Bacteria</taxon>
        <taxon>Bacillati</taxon>
        <taxon>Actinomycetota</taxon>
        <taxon>Actinomycetes</taxon>
        <taxon>Pseudonocardiales</taxon>
        <taxon>Pseudonocardiaceae</taxon>
        <taxon>Saccharopolyspora</taxon>
    </lineage>
</organism>
<dbReference type="GO" id="GO:0003824">
    <property type="term" value="F:catalytic activity"/>
    <property type="evidence" value="ECO:0007669"/>
    <property type="project" value="UniProtKB-ARBA"/>
</dbReference>
<sequence>MADQLFREFDVSAGGARPREWASTHWTPETAAPQAVLVCPELGAAPEILPMDSSARMLGWTPENNHSGTLGDQVDDALAVLDDAGVKDCTVVGWSAGTVVAVELARRFPDRVRGLMLLAGPPTAAADALLAALGVPELARRLLAASGSASLQIFGGLLTSITSRLPVTELAAQLVRCSGLLRPEVDREVAAAVLRQLLHRDWQWHLAMGLAWSASARTQVTGLSCPLTVLTGRHDVLADFAGTVRAVAALPQARVRQLATSHFIPFEAPDVVREELALLLRRVEAVECARLGIDPPPPPVPRIRLRLPEPGPRRRAERPER</sequence>
<dbReference type="PANTHER" id="PTHR43689">
    <property type="entry name" value="HYDROLASE"/>
    <property type="match status" value="1"/>
</dbReference>
<dbReference type="Gene3D" id="3.40.50.1820">
    <property type="entry name" value="alpha/beta hydrolase"/>
    <property type="match status" value="1"/>
</dbReference>
<protein>
    <submittedName>
        <fullName evidence="3">Pimeloyl-ACP methyl ester carboxylesterase</fullName>
    </submittedName>
</protein>
<proteinExistence type="predicted"/>
<dbReference type="InterPro" id="IPR029058">
    <property type="entry name" value="AB_hydrolase_fold"/>
</dbReference>
<name>A0A1H2W6G2_9PSEU</name>
<keyword evidence="4" id="KW-1185">Reference proteome</keyword>
<dbReference type="SUPFAM" id="SSF53474">
    <property type="entry name" value="alpha/beta-Hydrolases"/>
    <property type="match status" value="1"/>
</dbReference>